<dbReference type="Proteomes" id="UP000186406">
    <property type="component" value="Unassembled WGS sequence"/>
</dbReference>
<dbReference type="EMBL" id="FRXO01000004">
    <property type="protein sequence ID" value="SHO65851.1"/>
    <property type="molecule type" value="Genomic_DNA"/>
</dbReference>
<sequence>MSDTTQDAAATTAPLSLTDYIHAEVLRRTSDEAVRAHIDKRIGEAVTQAIDQQMRSYGDVREQIEKAVGRALALPGEIDVPSYSAQVLAMLRAKMDEILVALINERLAAEMADILKVGKPEITLTEIIEEMRKRARRDDESHSHTGMTCHIRTSDYGFQYVSLDSKPDIEARRCTVQFGVTNEYKVFTLSVDQKDAKHTIVAGYMPSYVKMVFTAYACGSKIIIDDTVPDMSVWDE</sequence>
<dbReference type="RefSeq" id="WP_073629061.1">
    <property type="nucleotide sequence ID" value="NZ_FRXO01000004.1"/>
</dbReference>
<evidence type="ECO:0000313" key="1">
    <source>
        <dbReference type="EMBL" id="SHO65851.1"/>
    </source>
</evidence>
<keyword evidence="2" id="KW-1185">Reference proteome</keyword>
<name>A0A1M7ZLU7_9HYPH</name>
<proteinExistence type="predicted"/>
<organism evidence="1 2">
    <name type="scientific">Pseudoxanthobacter soli DSM 19599</name>
    <dbReference type="NCBI Taxonomy" id="1123029"/>
    <lineage>
        <taxon>Bacteria</taxon>
        <taxon>Pseudomonadati</taxon>
        <taxon>Pseudomonadota</taxon>
        <taxon>Alphaproteobacteria</taxon>
        <taxon>Hyphomicrobiales</taxon>
        <taxon>Segnochrobactraceae</taxon>
        <taxon>Pseudoxanthobacter</taxon>
    </lineage>
</organism>
<evidence type="ECO:0000313" key="2">
    <source>
        <dbReference type="Proteomes" id="UP000186406"/>
    </source>
</evidence>
<accession>A0A1M7ZLU7</accession>
<reference evidence="1 2" key="1">
    <citation type="submission" date="2016-12" db="EMBL/GenBank/DDBJ databases">
        <authorList>
            <person name="Song W.-J."/>
            <person name="Kurnit D.M."/>
        </authorList>
    </citation>
    <scope>NUCLEOTIDE SEQUENCE [LARGE SCALE GENOMIC DNA]</scope>
    <source>
        <strain evidence="1 2">DSM 19599</strain>
    </source>
</reference>
<dbReference type="AlphaFoldDB" id="A0A1M7ZLU7"/>
<dbReference type="OrthoDB" id="7946172at2"/>
<gene>
    <name evidence="1" type="ORF">SAMN02745172_02498</name>
</gene>
<protein>
    <submittedName>
        <fullName evidence="1">Uncharacterized protein</fullName>
    </submittedName>
</protein>
<dbReference type="STRING" id="1123029.SAMN02745172_02498"/>